<organism evidence="1 2">
    <name type="scientific">Shimwellia blattae (strain ATCC 29907 / DSM 4481 / JCM 1650 / NBRC 105725 / CDC 9005-74)</name>
    <name type="common">Escherichia blattae</name>
    <dbReference type="NCBI Taxonomy" id="630626"/>
    <lineage>
        <taxon>Bacteria</taxon>
        <taxon>Pseudomonadati</taxon>
        <taxon>Pseudomonadota</taxon>
        <taxon>Gammaproteobacteria</taxon>
        <taxon>Enterobacterales</taxon>
        <taxon>Enterobacteriaceae</taxon>
        <taxon>Shimwellia</taxon>
    </lineage>
</organism>
<dbReference type="RefSeq" id="WP_002442992.1">
    <property type="nucleotide sequence ID" value="NC_017910.1"/>
</dbReference>
<accession>K6VZ82</accession>
<evidence type="ECO:0000313" key="2">
    <source>
        <dbReference type="Proteomes" id="UP000001955"/>
    </source>
</evidence>
<dbReference type="EMBL" id="CP001560">
    <property type="protein sequence ID" value="AFJ48033.1"/>
    <property type="molecule type" value="Genomic_DNA"/>
</dbReference>
<dbReference type="KEGG" id="ebt:EBL_c29630"/>
<accession>I2BBX9</accession>
<dbReference type="AlphaFoldDB" id="I2BBX9"/>
<proteinExistence type="predicted"/>
<reference evidence="1 2" key="1">
    <citation type="journal article" date="2012" name="J. Bacteriol.">
        <title>Complete genome sequence of the B12-producing Shimwellia blattae strain DSM 4481, isolated from a cockroach.</title>
        <authorList>
            <person name="Brzuszkiewicz E."/>
            <person name="Waschkowitz T."/>
            <person name="Wiezer A."/>
            <person name="Daniel R."/>
        </authorList>
    </citation>
    <scope>NUCLEOTIDE SEQUENCE [LARGE SCALE GENOMIC DNA]</scope>
    <source>
        <strain evidence="2">ATCC 29907 / DSM 4481 / JCM 1650 / NBRC 105725 / CDC 9005-74</strain>
    </source>
</reference>
<dbReference type="Proteomes" id="UP000001955">
    <property type="component" value="Chromosome"/>
</dbReference>
<dbReference type="HOGENOM" id="CLU_1554231_0_0_6"/>
<sequence length="172" mass="18929">MAKINVHYASFPFSEINVFDGVLSIKTRMFQLLGETVTPAQFCRLEVASAERVNQICGEHGRSIAGEILTHKLEALAGSIVTGLSYETLFALTLHDGRTLIGTVETYAWYEMVEEMERLAGERERAALSRAGSAGRSRKSGEYSRNEEAFDALVRRVNAARHAGSLSDPDGF</sequence>
<evidence type="ECO:0000313" key="1">
    <source>
        <dbReference type="EMBL" id="AFJ48033.1"/>
    </source>
</evidence>
<name>I2BBX9_SHIBC</name>
<protein>
    <submittedName>
        <fullName evidence="1">Uncharacterized protein</fullName>
    </submittedName>
</protein>
<keyword evidence="2" id="KW-1185">Reference proteome</keyword>
<dbReference type="OrthoDB" id="231974at91347"/>
<gene>
    <name evidence="1" type="ordered locus">EBL_c29630</name>
</gene>